<feature type="domain" description="Calcineurin-like phosphoesterase" evidence="1">
    <location>
        <begin position="178"/>
        <end position="352"/>
    </location>
</feature>
<dbReference type="SUPFAM" id="SSF52540">
    <property type="entry name" value="P-loop containing nucleoside triphosphate hydrolases"/>
    <property type="match status" value="1"/>
</dbReference>
<feature type="domain" description="T4 RNA ligase 1-like N-terminal" evidence="2">
    <location>
        <begin position="480"/>
        <end position="693"/>
    </location>
</feature>
<dbReference type="InterPro" id="IPR004843">
    <property type="entry name" value="Calcineurin-like_PHP"/>
</dbReference>
<dbReference type="Gene3D" id="3.60.21.10">
    <property type="match status" value="1"/>
</dbReference>
<dbReference type="GO" id="GO:0006388">
    <property type="term" value="P:tRNA splicing, via endonucleolytic cleavage and ligation"/>
    <property type="evidence" value="ECO:0007669"/>
    <property type="project" value="TreeGrafter"/>
</dbReference>
<dbReference type="Gene3D" id="3.40.50.300">
    <property type="entry name" value="P-loop containing nucleotide triphosphate hydrolases"/>
    <property type="match status" value="1"/>
</dbReference>
<dbReference type="InterPro" id="IPR019039">
    <property type="entry name" value="T4-Rnl1-like_N"/>
</dbReference>
<comment type="caution">
    <text evidence="3">The sequence shown here is derived from an EMBL/GenBank/DDBJ whole genome shotgun (WGS) entry which is preliminary data.</text>
</comment>
<gene>
    <name evidence="3" type="ORF">JEU22_04500</name>
</gene>
<evidence type="ECO:0000313" key="4">
    <source>
        <dbReference type="Proteomes" id="UP000637061"/>
    </source>
</evidence>
<dbReference type="InterPro" id="IPR027417">
    <property type="entry name" value="P-loop_NTPase"/>
</dbReference>
<dbReference type="Pfam" id="PF00149">
    <property type="entry name" value="Metallophos"/>
    <property type="match status" value="1"/>
</dbReference>
<reference evidence="3" key="1">
    <citation type="submission" date="2020-12" db="EMBL/GenBank/DDBJ databases">
        <title>Enhanced detection system for hospital associated transmission using whole genome sequencing surveillance.</title>
        <authorList>
            <person name="Harrison L.H."/>
            <person name="Van Tyne D."/>
            <person name="Marsh J.W."/>
            <person name="Griffith M.P."/>
            <person name="Snyder D.J."/>
            <person name="Cooper V.S."/>
            <person name="Mustapha M."/>
        </authorList>
    </citation>
    <scope>NUCLEOTIDE SEQUENCE</scope>
    <source>
        <strain evidence="3">PSB00042</strain>
    </source>
</reference>
<dbReference type="Pfam" id="PF09511">
    <property type="entry name" value="RNA_lig_T4_1"/>
    <property type="match status" value="1"/>
</dbReference>
<dbReference type="GO" id="GO:0016787">
    <property type="term" value="F:hydrolase activity"/>
    <property type="evidence" value="ECO:0007669"/>
    <property type="project" value="InterPro"/>
</dbReference>
<dbReference type="InterPro" id="IPR029052">
    <property type="entry name" value="Metallo-depent_PP-like"/>
</dbReference>
<protein>
    <submittedName>
        <fullName evidence="3">Metallophosphoesterase</fullName>
    </submittedName>
</protein>
<dbReference type="GO" id="GO:0003972">
    <property type="term" value="F:RNA ligase (ATP) activity"/>
    <property type="evidence" value="ECO:0007669"/>
    <property type="project" value="TreeGrafter"/>
</dbReference>
<dbReference type="Proteomes" id="UP000637061">
    <property type="component" value="Unassembled WGS sequence"/>
</dbReference>
<name>A0A8I1JJ23_PSEPU</name>
<accession>A0A8I1JJ23</accession>
<dbReference type="PANTHER" id="PTHR32004:SF1">
    <property type="entry name" value="TRNA LIGASE"/>
    <property type="match status" value="1"/>
</dbReference>
<proteinExistence type="predicted"/>
<evidence type="ECO:0000259" key="2">
    <source>
        <dbReference type="Pfam" id="PF09511"/>
    </source>
</evidence>
<dbReference type="SUPFAM" id="SSF56300">
    <property type="entry name" value="Metallo-dependent phosphatases"/>
    <property type="match status" value="1"/>
</dbReference>
<evidence type="ECO:0000313" key="3">
    <source>
        <dbReference type="EMBL" id="MBI6883164.1"/>
    </source>
</evidence>
<organism evidence="3 4">
    <name type="scientific">Pseudomonas putida</name>
    <name type="common">Arthrobacter siderocapsulatus</name>
    <dbReference type="NCBI Taxonomy" id="303"/>
    <lineage>
        <taxon>Bacteria</taxon>
        <taxon>Pseudomonadati</taxon>
        <taxon>Pseudomonadota</taxon>
        <taxon>Gammaproteobacteria</taxon>
        <taxon>Pseudomonadales</taxon>
        <taxon>Pseudomonadaceae</taxon>
        <taxon>Pseudomonas</taxon>
    </lineage>
</organism>
<dbReference type="RefSeq" id="WP_198746778.1">
    <property type="nucleotide sequence ID" value="NZ_JAEHTE010000002.1"/>
</dbReference>
<dbReference type="EMBL" id="JAEHTE010000002">
    <property type="protein sequence ID" value="MBI6883164.1"/>
    <property type="molecule type" value="Genomic_DNA"/>
</dbReference>
<dbReference type="Pfam" id="PF13671">
    <property type="entry name" value="AAA_33"/>
    <property type="match status" value="1"/>
</dbReference>
<dbReference type="PANTHER" id="PTHR32004">
    <property type="entry name" value="TRNA LIGASE"/>
    <property type="match status" value="1"/>
</dbReference>
<sequence length="780" mass="88166">MLDLYLMRGPQGSGKTTFLNNAGLLPWTVTPDQLRRLYGSFSMNISGQVALSHEHEDYVWAKLREIMEYRMKYGETTIIDATNASVDYKRFKKVADDWGYSLKVISMGDTFDLDQLTNNVAKRAAVAPETFVPDVNIRNTLRDNQAKQIPDWVPVLSPAQALAELNAGPEDLNGKYHKVLFVGDIQGCATPLKRLLDAHYADDTLIILVGDLFDRGPENGEVFTIVRELLKRPNVRLMCGNHERHVLSWMKGRETPNEFSKNTLPQLFQAGFDMESATELSSRWEHLLQFQFGEALIQVTHGGAPAVIDRPKLFGAHQCWKGVANYREDVDVVFDRTAPAPWFQVHGHRNAQQRDLRADQRSFNLESSVEFGGSLRALSFNGERFSPIQVNNRVFIAMPNRNLAYDSIVPEWIKRIQQDISNIQDPGTHGTVVSQDFIEGLRGHTLMREKVQVGLEHISSFNFTRTAFYDKSYDTCSTMARGLFINTNTGEIAIRGYDKYFNVNERGIASAKLAEVLKNTTPPYTTSIKENGYLGLVGYDRETDSIICSSKSTITGEHAQWINEHLHGMLTPTKLQNLKIILRDCQLNLAFEVIEPERDPHIIEYPKAKLVLLDGIRRSLEFSKISLNQLQVIADTFGFEVRAKGPTQANKRKLAEFLISVSRSGFRHNNQEVEGLVIEDACGNMTKLKLPYYSLWKACRSAMGAVARNQESGKPIRDHHLADPTVAKFVEWLQGQPAEAAYTDVITARKAFLVDHPEYAKAQYDRFAMNRETEAQALSL</sequence>
<dbReference type="AlphaFoldDB" id="A0A8I1JJ23"/>
<evidence type="ECO:0000259" key="1">
    <source>
        <dbReference type="Pfam" id="PF00149"/>
    </source>
</evidence>